<accession>E4ZXH7</accession>
<feature type="region of interest" description="Disordered" evidence="7">
    <location>
        <begin position="218"/>
        <end position="239"/>
    </location>
</feature>
<feature type="compositionally biased region" description="Acidic residues" evidence="7">
    <location>
        <begin position="230"/>
        <end position="239"/>
    </location>
</feature>
<protein>
    <submittedName>
        <fullName evidence="8">Similar to nucleolar protein 14</fullName>
    </submittedName>
</protein>
<dbReference type="eggNOG" id="KOG2147">
    <property type="taxonomic scope" value="Eukaryota"/>
</dbReference>
<sequence>MLGVMIGSGRSWSTAMMAPAACGAGAPAGLRRITLARVLPCLLPRFRNNFSDLPFQVLHELFLPPYSTSPHALCGSTNLTLRMPPSQLKRLKASLREQGITGPQKSKKQKKAQSKNADHRAKKATALASIRESFNPFEFKHLARPKKFAYVSTQPENGVKKILGRPGVTKSAGEETRRKTLLPEMHRKNKVGGILDKRIGENDPTMSLEDRMMARFEREQQRKRGGNVFDLEDGGDDEIMLTHDGQTLRFDDEIGEEDYDAASVAGSSDDEDGFLKKKRRRDDVDGEEGEAAPEEEQPERKKSKAEVMKEVMAKSKLHKYERQAQKEDDDELREKLDKDLNDVLAALREHINKKPEAEKPKDDGDNTFGINADRAALLAGSSQLEKDREYDKRVRQLLQDERAKPTERTKTEEEKAKEEADRLKKLEEKRMKRMRGEPTSDDEEEPRRKGKATVDESEDEDDDSVPDDAAEFGLRAATVPSSRPEGVEDEDDFEMDDDLIATDSEADISDEESDNASAADDTMAMDDDDADFLKNVLPNRKEQPKAVKGVLTLTTEPSSKLAFTYPCPRSHEELLEVFKGVAPNDTSVVIQRIRALYHAGLHADNKNKLADFACALIDHVVFLSNETPAASLAVIEAIIRHIHSMSRSYSVQIATKFCEHLKELQNSNAPTAGDLALLTAIGSIYPTSDHFHQVVTPAITLMARWMGLTTPASTNDVATGAFIGSICLQYQTLAKRYIPEFIRYTSLCLTSSHANPTLLTVHSKNILTAADLWSASPSFTEIFTPLLAPLKSASQTSTLQTLHARLSVARSKRRPQLLHHHRPLPIKSSIPKFEESFDPNKHYDPNKERSEAVRLQKEYKRERKGALRELRKDANFIARETLREKKEKDAAYEQKYRRLVAEIQGEEGREKNLYEREKKRRKS</sequence>
<dbReference type="InParanoid" id="E4ZXH7"/>
<dbReference type="PANTHER" id="PTHR23183:SF0">
    <property type="entry name" value="NUCLEOLAR PROTEIN 14"/>
    <property type="match status" value="1"/>
</dbReference>
<evidence type="ECO:0000256" key="1">
    <source>
        <dbReference type="ARBA" id="ARBA00004604"/>
    </source>
</evidence>
<dbReference type="OMA" id="KSCWPSL"/>
<keyword evidence="3" id="KW-0690">Ribosome biogenesis</keyword>
<evidence type="ECO:0000256" key="4">
    <source>
        <dbReference type="ARBA" id="ARBA00022552"/>
    </source>
</evidence>
<dbReference type="Proteomes" id="UP000002668">
    <property type="component" value="Genome"/>
</dbReference>
<reference evidence="9" key="1">
    <citation type="journal article" date="2011" name="Nat. Commun.">
        <title>Effector diversification within compartments of the Leptosphaeria maculans genome affected by Repeat-Induced Point mutations.</title>
        <authorList>
            <person name="Rouxel T."/>
            <person name="Grandaubert J."/>
            <person name="Hane J.K."/>
            <person name="Hoede C."/>
            <person name="van de Wouw A.P."/>
            <person name="Couloux A."/>
            <person name="Dominguez V."/>
            <person name="Anthouard V."/>
            <person name="Bally P."/>
            <person name="Bourras S."/>
            <person name="Cozijnsen A.J."/>
            <person name="Ciuffetti L.M."/>
            <person name="Degrave A."/>
            <person name="Dilmaghani A."/>
            <person name="Duret L."/>
            <person name="Fudal I."/>
            <person name="Goodwin S.B."/>
            <person name="Gout L."/>
            <person name="Glaser N."/>
            <person name="Linglin J."/>
            <person name="Kema G.H.J."/>
            <person name="Lapalu N."/>
            <person name="Lawrence C.B."/>
            <person name="May K."/>
            <person name="Meyer M."/>
            <person name="Ollivier B."/>
            <person name="Poulain J."/>
            <person name="Schoch C.L."/>
            <person name="Simon A."/>
            <person name="Spatafora J.W."/>
            <person name="Stachowiak A."/>
            <person name="Turgeon B.G."/>
            <person name="Tyler B.M."/>
            <person name="Vincent D."/>
            <person name="Weissenbach J."/>
            <person name="Amselem J."/>
            <person name="Quesneville H."/>
            <person name="Oliver R.P."/>
            <person name="Wincker P."/>
            <person name="Balesdent M.-H."/>
            <person name="Howlett B.J."/>
        </authorList>
    </citation>
    <scope>NUCLEOTIDE SEQUENCE [LARGE SCALE GENOMIC DNA]</scope>
    <source>
        <strain evidence="9">JN3 / isolate v23.1.3 / race Av1-4-5-6-7-8</strain>
    </source>
</reference>
<evidence type="ECO:0000313" key="8">
    <source>
        <dbReference type="EMBL" id="CBX95387.1"/>
    </source>
</evidence>
<dbReference type="STRING" id="985895.E4ZXH7"/>
<feature type="region of interest" description="Disordered" evidence="7">
    <location>
        <begin position="259"/>
        <end position="334"/>
    </location>
</feature>
<evidence type="ECO:0000313" key="9">
    <source>
        <dbReference type="Proteomes" id="UP000002668"/>
    </source>
</evidence>
<dbReference type="HOGENOM" id="CLU_008874_0_0_1"/>
<comment type="function">
    <text evidence="6">Involved in nucleolar processing of pre-18S ribosomal RNA. Has a role in the nuclear export of 40S pre-ribosomal subunit to the cytoplasm.</text>
</comment>
<feature type="region of interest" description="Disordered" evidence="7">
    <location>
        <begin position="96"/>
        <end position="123"/>
    </location>
</feature>
<comment type="subcellular location">
    <subcellularLocation>
        <location evidence="1">Nucleus</location>
        <location evidence="1">Nucleolus</location>
    </subcellularLocation>
</comment>
<dbReference type="GeneID" id="13281866"/>
<evidence type="ECO:0000256" key="7">
    <source>
        <dbReference type="SAM" id="MobiDB-lite"/>
    </source>
</evidence>
<evidence type="ECO:0000256" key="6">
    <source>
        <dbReference type="ARBA" id="ARBA00024695"/>
    </source>
</evidence>
<feature type="compositionally biased region" description="Acidic residues" evidence="7">
    <location>
        <begin position="284"/>
        <end position="297"/>
    </location>
</feature>
<evidence type="ECO:0000256" key="3">
    <source>
        <dbReference type="ARBA" id="ARBA00022517"/>
    </source>
</evidence>
<dbReference type="GO" id="GO:0030692">
    <property type="term" value="C:Noc4p-Nop14p complex"/>
    <property type="evidence" value="ECO:0007669"/>
    <property type="project" value="TreeGrafter"/>
</dbReference>
<dbReference type="AlphaFoldDB" id="E4ZXH7"/>
<feature type="compositionally biased region" description="Acidic residues" evidence="7">
    <location>
        <begin position="455"/>
        <end position="470"/>
    </location>
</feature>
<dbReference type="EMBL" id="FP929127">
    <property type="protein sequence ID" value="CBX95387.1"/>
    <property type="molecule type" value="Genomic_DNA"/>
</dbReference>
<dbReference type="GO" id="GO:0030490">
    <property type="term" value="P:maturation of SSU-rRNA"/>
    <property type="evidence" value="ECO:0007669"/>
    <property type="project" value="TreeGrafter"/>
</dbReference>
<dbReference type="PANTHER" id="PTHR23183">
    <property type="entry name" value="NOP14"/>
    <property type="match status" value="1"/>
</dbReference>
<feature type="compositionally biased region" description="Acidic residues" evidence="7">
    <location>
        <begin position="487"/>
        <end position="514"/>
    </location>
</feature>
<evidence type="ECO:0000256" key="2">
    <source>
        <dbReference type="ARBA" id="ARBA00007466"/>
    </source>
</evidence>
<feature type="compositionally biased region" description="Basic and acidic residues" evidence="7">
    <location>
        <begin position="298"/>
        <end position="334"/>
    </location>
</feature>
<evidence type="ECO:0000256" key="5">
    <source>
        <dbReference type="ARBA" id="ARBA00023242"/>
    </source>
</evidence>
<dbReference type="FunCoup" id="E4ZXH7">
    <property type="interactions" value="1040"/>
</dbReference>
<dbReference type="GO" id="GO:0032040">
    <property type="term" value="C:small-subunit processome"/>
    <property type="evidence" value="ECO:0007669"/>
    <property type="project" value="InterPro"/>
</dbReference>
<keyword evidence="9" id="KW-1185">Reference proteome</keyword>
<dbReference type="VEuPathDB" id="FungiDB:LEMA_P025390.1"/>
<feature type="compositionally biased region" description="Basic and acidic residues" evidence="7">
    <location>
        <begin position="384"/>
        <end position="438"/>
    </location>
</feature>
<proteinExistence type="inferred from homology"/>
<comment type="similarity">
    <text evidence="2">Belongs to the NOP14 family.</text>
</comment>
<name>E4ZXH7_LEPMJ</name>
<dbReference type="Pfam" id="PF04147">
    <property type="entry name" value="Nop14"/>
    <property type="match status" value="2"/>
</dbReference>
<keyword evidence="5" id="KW-0539">Nucleus</keyword>
<feature type="compositionally biased region" description="Basic and acidic residues" evidence="7">
    <location>
        <begin position="348"/>
        <end position="364"/>
    </location>
</feature>
<organism evidence="9">
    <name type="scientific">Leptosphaeria maculans (strain JN3 / isolate v23.1.3 / race Av1-4-5-6-7-8)</name>
    <name type="common">Blackleg fungus</name>
    <name type="synonym">Phoma lingam</name>
    <dbReference type="NCBI Taxonomy" id="985895"/>
    <lineage>
        <taxon>Eukaryota</taxon>
        <taxon>Fungi</taxon>
        <taxon>Dikarya</taxon>
        <taxon>Ascomycota</taxon>
        <taxon>Pezizomycotina</taxon>
        <taxon>Dothideomycetes</taxon>
        <taxon>Pleosporomycetidae</taxon>
        <taxon>Pleosporales</taxon>
        <taxon>Pleosporineae</taxon>
        <taxon>Leptosphaeriaceae</taxon>
        <taxon>Plenodomus</taxon>
        <taxon>Plenodomus lingam/Leptosphaeria maculans species complex</taxon>
    </lineage>
</organism>
<keyword evidence="4" id="KW-0698">rRNA processing</keyword>
<dbReference type="InterPro" id="IPR007276">
    <property type="entry name" value="Nop14"/>
</dbReference>
<feature type="region of interest" description="Disordered" evidence="7">
    <location>
        <begin position="348"/>
        <end position="524"/>
    </location>
</feature>
<dbReference type="OrthoDB" id="441771at2759"/>
<gene>
    <name evidence="8" type="ORF">LEMA_P025390.1</name>
</gene>